<organism evidence="8 9">
    <name type="scientific">Aquisphaera giovannonii</name>
    <dbReference type="NCBI Taxonomy" id="406548"/>
    <lineage>
        <taxon>Bacteria</taxon>
        <taxon>Pseudomonadati</taxon>
        <taxon>Planctomycetota</taxon>
        <taxon>Planctomycetia</taxon>
        <taxon>Isosphaerales</taxon>
        <taxon>Isosphaeraceae</taxon>
        <taxon>Aquisphaera</taxon>
    </lineage>
</organism>
<dbReference type="Gene3D" id="2.40.420.20">
    <property type="match status" value="1"/>
</dbReference>
<evidence type="ECO:0000256" key="4">
    <source>
        <dbReference type="SAM" id="MobiDB-lite"/>
    </source>
</evidence>
<accession>A0A5B9WBM9</accession>
<dbReference type="InterPro" id="IPR058627">
    <property type="entry name" value="MdtA-like_C"/>
</dbReference>
<name>A0A5B9WBM9_9BACT</name>
<evidence type="ECO:0000259" key="7">
    <source>
        <dbReference type="Pfam" id="PF25967"/>
    </source>
</evidence>
<evidence type="ECO:0000256" key="2">
    <source>
        <dbReference type="ARBA" id="ARBA00009477"/>
    </source>
</evidence>
<dbReference type="GO" id="GO:0046677">
    <property type="term" value="P:response to antibiotic"/>
    <property type="evidence" value="ECO:0007669"/>
    <property type="project" value="TreeGrafter"/>
</dbReference>
<dbReference type="InterPro" id="IPR006143">
    <property type="entry name" value="RND_pump_MFP"/>
</dbReference>
<feature type="region of interest" description="Disordered" evidence="4">
    <location>
        <begin position="434"/>
        <end position="455"/>
    </location>
</feature>
<dbReference type="Gene3D" id="2.40.30.170">
    <property type="match status" value="1"/>
</dbReference>
<evidence type="ECO:0000313" key="9">
    <source>
        <dbReference type="Proteomes" id="UP000324233"/>
    </source>
</evidence>
<feature type="domain" description="Multidrug resistance protein MdtA-like C-terminal permuted SH3" evidence="7">
    <location>
        <begin position="360"/>
        <end position="419"/>
    </location>
</feature>
<dbReference type="InterPro" id="IPR058625">
    <property type="entry name" value="MdtA-like_BSH"/>
</dbReference>
<dbReference type="RefSeq" id="WP_148596980.1">
    <property type="nucleotide sequence ID" value="NZ_CP042997.1"/>
</dbReference>
<proteinExistence type="inferred from homology"/>
<dbReference type="Proteomes" id="UP000324233">
    <property type="component" value="Chromosome"/>
</dbReference>
<sequence>MQSEALGRGVGVGFVGKAWLGVVGVALAVLPGCQKPAAPAAPPSPTVGVVESRVMDVPIQVVPNGTTRALEQVTIRARVRGFLTERHFEEGATVKKGQLLLVIDEEPYRVALESARSRQAEAQAALRKARESKAREVSAAQVQLDQAQLGLARITERRNAALVARNAGSIEDLDRSEADRRRWESQVEADRANLAQANADYAVGIAAAEAQVSAAKSAVRDAELNLGYCRMVAPIDGRIGEARVKVGNLVGPDAGGGGAFTDLATIQQLDPMGVDLRLSSRDLDRTTELIQGGLEVRLSRPGRTGSIEHPHPGRCYFIDNNVDETTSTFLAKARIPNPGGKLLPGEYVKVRMTVDQLKGAVVVPAPAVVESDTGTIVHVVDKDGKVAVRRVVAGQSFDGLRVIAKGLDGGASVIVDGLQLIRPGLPVKTEPAVLTRRDSEGTKVTSSDQPAPHGS</sequence>
<dbReference type="GO" id="GO:0005886">
    <property type="term" value="C:plasma membrane"/>
    <property type="evidence" value="ECO:0007669"/>
    <property type="project" value="TreeGrafter"/>
</dbReference>
<feature type="coiled-coil region" evidence="3">
    <location>
        <begin position="173"/>
        <end position="225"/>
    </location>
</feature>
<comment type="subcellular location">
    <subcellularLocation>
        <location evidence="1">Cell envelope</location>
    </subcellularLocation>
</comment>
<evidence type="ECO:0000256" key="3">
    <source>
        <dbReference type="SAM" id="Coils"/>
    </source>
</evidence>
<dbReference type="OrthoDB" id="251016at2"/>
<evidence type="ECO:0000256" key="1">
    <source>
        <dbReference type="ARBA" id="ARBA00004196"/>
    </source>
</evidence>
<protein>
    <submittedName>
        <fullName evidence="8">Multidrug resistance protein MexA</fullName>
    </submittedName>
</protein>
<evidence type="ECO:0000259" key="5">
    <source>
        <dbReference type="Pfam" id="PF25917"/>
    </source>
</evidence>
<evidence type="ECO:0000313" key="8">
    <source>
        <dbReference type="EMBL" id="QEH37421.1"/>
    </source>
</evidence>
<dbReference type="SUPFAM" id="SSF111369">
    <property type="entry name" value="HlyD-like secretion proteins"/>
    <property type="match status" value="2"/>
</dbReference>
<dbReference type="EMBL" id="CP042997">
    <property type="protein sequence ID" value="QEH37421.1"/>
    <property type="molecule type" value="Genomic_DNA"/>
</dbReference>
<dbReference type="Gene3D" id="1.10.287.470">
    <property type="entry name" value="Helix hairpin bin"/>
    <property type="match status" value="3"/>
</dbReference>
<feature type="domain" description="Multidrug resistance protein MdtA-like barrel-sandwich hybrid" evidence="5">
    <location>
        <begin position="71"/>
        <end position="250"/>
    </location>
</feature>
<dbReference type="InterPro" id="IPR058626">
    <property type="entry name" value="MdtA-like_b-barrel"/>
</dbReference>
<keyword evidence="3" id="KW-0175">Coiled coil</keyword>
<dbReference type="Gene3D" id="2.40.50.100">
    <property type="match status" value="2"/>
</dbReference>
<dbReference type="KEGG" id="agv:OJF2_60120"/>
<keyword evidence="9" id="KW-1185">Reference proteome</keyword>
<dbReference type="GO" id="GO:0022857">
    <property type="term" value="F:transmembrane transporter activity"/>
    <property type="evidence" value="ECO:0007669"/>
    <property type="project" value="InterPro"/>
</dbReference>
<feature type="domain" description="Multidrug resistance protein MdtA-like beta-barrel" evidence="6">
    <location>
        <begin position="271"/>
        <end position="355"/>
    </location>
</feature>
<dbReference type="Pfam" id="PF25917">
    <property type="entry name" value="BSH_RND"/>
    <property type="match status" value="1"/>
</dbReference>
<dbReference type="Pfam" id="PF25944">
    <property type="entry name" value="Beta-barrel_RND"/>
    <property type="match status" value="1"/>
</dbReference>
<dbReference type="NCBIfam" id="TIGR01730">
    <property type="entry name" value="RND_mfp"/>
    <property type="match status" value="1"/>
</dbReference>
<dbReference type="Pfam" id="PF25967">
    <property type="entry name" value="RND-MFP_C"/>
    <property type="match status" value="1"/>
</dbReference>
<comment type="similarity">
    <text evidence="2">Belongs to the membrane fusion protein (MFP) (TC 8.A.1) family.</text>
</comment>
<gene>
    <name evidence="8" type="primary">mexA_3</name>
    <name evidence="8" type="ORF">OJF2_60120</name>
</gene>
<reference evidence="8 9" key="1">
    <citation type="submission" date="2019-08" db="EMBL/GenBank/DDBJ databases">
        <title>Deep-cultivation of Planctomycetes and their phenomic and genomic characterization uncovers novel biology.</title>
        <authorList>
            <person name="Wiegand S."/>
            <person name="Jogler M."/>
            <person name="Boedeker C."/>
            <person name="Pinto D."/>
            <person name="Vollmers J."/>
            <person name="Rivas-Marin E."/>
            <person name="Kohn T."/>
            <person name="Peeters S.H."/>
            <person name="Heuer A."/>
            <person name="Rast P."/>
            <person name="Oberbeckmann S."/>
            <person name="Bunk B."/>
            <person name="Jeske O."/>
            <person name="Meyerdierks A."/>
            <person name="Storesund J.E."/>
            <person name="Kallscheuer N."/>
            <person name="Luecker S."/>
            <person name="Lage O.M."/>
            <person name="Pohl T."/>
            <person name="Merkel B.J."/>
            <person name="Hornburger P."/>
            <person name="Mueller R.-W."/>
            <person name="Bruemmer F."/>
            <person name="Labrenz M."/>
            <person name="Spormann A.M."/>
            <person name="Op den Camp H."/>
            <person name="Overmann J."/>
            <person name="Amann R."/>
            <person name="Jetten M.S.M."/>
            <person name="Mascher T."/>
            <person name="Medema M.H."/>
            <person name="Devos D.P."/>
            <person name="Kaster A.-K."/>
            <person name="Ovreas L."/>
            <person name="Rohde M."/>
            <person name="Galperin M.Y."/>
            <person name="Jogler C."/>
        </authorList>
    </citation>
    <scope>NUCLEOTIDE SEQUENCE [LARGE SCALE GENOMIC DNA]</scope>
    <source>
        <strain evidence="8 9">OJF2</strain>
    </source>
</reference>
<evidence type="ECO:0000259" key="6">
    <source>
        <dbReference type="Pfam" id="PF25944"/>
    </source>
</evidence>
<dbReference type="PANTHER" id="PTHR30158">
    <property type="entry name" value="ACRA/E-RELATED COMPONENT OF DRUG EFFLUX TRANSPORTER"/>
    <property type="match status" value="1"/>
</dbReference>
<dbReference type="AlphaFoldDB" id="A0A5B9WBM9"/>